<dbReference type="OrthoDB" id="4826573at2759"/>
<proteinExistence type="predicted"/>
<reference evidence="3 4" key="1">
    <citation type="submission" date="2015-01" db="EMBL/GenBank/DDBJ databases">
        <title>The Genome Sequence of Exophiala oligosperma CBS72588.</title>
        <authorList>
            <consortium name="The Broad Institute Genomics Platform"/>
            <person name="Cuomo C."/>
            <person name="de Hoog S."/>
            <person name="Gorbushina A."/>
            <person name="Stielow B."/>
            <person name="Teixiera M."/>
            <person name="Abouelleil A."/>
            <person name="Chapman S.B."/>
            <person name="Priest M."/>
            <person name="Young S.K."/>
            <person name="Wortman J."/>
            <person name="Nusbaum C."/>
            <person name="Birren B."/>
        </authorList>
    </citation>
    <scope>NUCLEOTIDE SEQUENCE [LARGE SCALE GENOMIC DNA]</scope>
    <source>
        <strain evidence="3 4">CBS 72588</strain>
    </source>
</reference>
<dbReference type="Proteomes" id="UP000053342">
    <property type="component" value="Unassembled WGS sequence"/>
</dbReference>
<dbReference type="SMART" id="SM00355">
    <property type="entry name" value="ZnF_C2H2"/>
    <property type="match status" value="2"/>
</dbReference>
<evidence type="ECO:0000256" key="1">
    <source>
        <dbReference type="SAM" id="MobiDB-lite"/>
    </source>
</evidence>
<evidence type="ECO:0000313" key="3">
    <source>
        <dbReference type="EMBL" id="KIW42942.1"/>
    </source>
</evidence>
<dbReference type="HOGENOM" id="CLU_067899_0_0_1"/>
<dbReference type="RefSeq" id="XP_016263158.1">
    <property type="nucleotide sequence ID" value="XM_016407554.1"/>
</dbReference>
<name>A0A0D2BZS9_9EURO</name>
<organism evidence="3 4">
    <name type="scientific">Exophiala oligosperma</name>
    <dbReference type="NCBI Taxonomy" id="215243"/>
    <lineage>
        <taxon>Eukaryota</taxon>
        <taxon>Fungi</taxon>
        <taxon>Dikarya</taxon>
        <taxon>Ascomycota</taxon>
        <taxon>Pezizomycotina</taxon>
        <taxon>Eurotiomycetes</taxon>
        <taxon>Chaetothyriomycetidae</taxon>
        <taxon>Chaetothyriales</taxon>
        <taxon>Herpotrichiellaceae</taxon>
        <taxon>Exophiala</taxon>
    </lineage>
</organism>
<feature type="region of interest" description="Disordered" evidence="1">
    <location>
        <begin position="1"/>
        <end position="24"/>
    </location>
</feature>
<evidence type="ECO:0000313" key="4">
    <source>
        <dbReference type="Proteomes" id="UP000053342"/>
    </source>
</evidence>
<dbReference type="VEuPathDB" id="FungiDB:PV06_06438"/>
<feature type="compositionally biased region" description="Polar residues" evidence="1">
    <location>
        <begin position="12"/>
        <end position="24"/>
    </location>
</feature>
<dbReference type="AlphaFoldDB" id="A0A0D2BZS9"/>
<dbReference type="STRING" id="215243.A0A0D2BZS9"/>
<dbReference type="EMBL" id="KN847336">
    <property type="protein sequence ID" value="KIW42942.1"/>
    <property type="molecule type" value="Genomic_DNA"/>
</dbReference>
<keyword evidence="4" id="KW-1185">Reference proteome</keyword>
<gene>
    <name evidence="3" type="ORF">PV06_06438</name>
</gene>
<dbReference type="InterPro" id="IPR013087">
    <property type="entry name" value="Znf_C2H2_type"/>
</dbReference>
<accession>A0A0D2BZS9</accession>
<dbReference type="GeneID" id="27358512"/>
<feature type="domain" description="C2H2-type" evidence="2">
    <location>
        <begin position="270"/>
        <end position="298"/>
    </location>
</feature>
<feature type="domain" description="C2H2-type" evidence="2">
    <location>
        <begin position="231"/>
        <end position="266"/>
    </location>
</feature>
<protein>
    <recommendedName>
        <fullName evidence="2">C2H2-type domain-containing protein</fullName>
    </recommendedName>
</protein>
<evidence type="ECO:0000259" key="2">
    <source>
        <dbReference type="SMART" id="SM00355"/>
    </source>
</evidence>
<sequence length="302" mass="33393">MSEETHRRTCFHASNSPNTTGNNLSELGPAVQLQLLKALIEAKSASQSHVLPDSISHVHLNAATADLFWTSSESDPCSCLLEALGTFLTQVIGVLSQVAVSLTNGPHISDYVESYIKSVTKDDDFSDTSVVTFLDQKHHLLQVLSTELGKVSNHCEEIWSNRPLQKPEWKLPSHQTSQVQTPAPSDFQPAPTYQSPQLGTMPGAYTPAYAGTPSYYSSDSKELLARGKGKHVCPYGHQCDKGGLRDDRSLVVFERNSAFRAHMAKHERKYKCNIPGCPNTTGFARVDQLERHQQNVRHQVAR</sequence>